<keyword evidence="6" id="KW-0539">Nucleus</keyword>
<evidence type="ECO:0000313" key="11">
    <source>
        <dbReference type="Proteomes" id="UP000530660"/>
    </source>
</evidence>
<gene>
    <name evidence="10" type="ORF">F1559_002930</name>
</gene>
<feature type="region of interest" description="Disordered" evidence="8">
    <location>
        <begin position="381"/>
        <end position="429"/>
    </location>
</feature>
<dbReference type="GO" id="GO:0008270">
    <property type="term" value="F:zinc ion binding"/>
    <property type="evidence" value="ECO:0007669"/>
    <property type="project" value="UniProtKB-KW"/>
</dbReference>
<comment type="subcellular location">
    <subcellularLocation>
        <location evidence="1">Nucleus</location>
    </subcellularLocation>
</comment>
<feature type="region of interest" description="Disordered" evidence="8">
    <location>
        <begin position="218"/>
        <end position="350"/>
    </location>
</feature>
<dbReference type="AlphaFoldDB" id="A0A7J7IFM0"/>
<feature type="compositionally biased region" description="Polar residues" evidence="8">
    <location>
        <begin position="603"/>
        <end position="612"/>
    </location>
</feature>
<dbReference type="PROSITE" id="PS50157">
    <property type="entry name" value="ZINC_FINGER_C2H2_2"/>
    <property type="match status" value="2"/>
</dbReference>
<feature type="domain" description="C2H2-type" evidence="9">
    <location>
        <begin position="165"/>
        <end position="188"/>
    </location>
</feature>
<dbReference type="Gene3D" id="3.30.160.60">
    <property type="entry name" value="Classic Zinc Finger"/>
    <property type="match status" value="1"/>
</dbReference>
<feature type="region of interest" description="Disordered" evidence="8">
    <location>
        <begin position="499"/>
        <end position="533"/>
    </location>
</feature>
<evidence type="ECO:0000256" key="6">
    <source>
        <dbReference type="ARBA" id="ARBA00023242"/>
    </source>
</evidence>
<feature type="compositionally biased region" description="Basic and acidic residues" evidence="8">
    <location>
        <begin position="1"/>
        <end position="11"/>
    </location>
</feature>
<evidence type="ECO:0000256" key="1">
    <source>
        <dbReference type="ARBA" id="ARBA00004123"/>
    </source>
</evidence>
<dbReference type="OrthoDB" id="3437960at2759"/>
<dbReference type="GO" id="GO:0005634">
    <property type="term" value="C:nucleus"/>
    <property type="evidence" value="ECO:0007669"/>
    <property type="project" value="UniProtKB-SubCell"/>
</dbReference>
<evidence type="ECO:0000259" key="9">
    <source>
        <dbReference type="PROSITE" id="PS50157"/>
    </source>
</evidence>
<dbReference type="GO" id="GO:0010468">
    <property type="term" value="P:regulation of gene expression"/>
    <property type="evidence" value="ECO:0007669"/>
    <property type="project" value="TreeGrafter"/>
</dbReference>
<feature type="compositionally biased region" description="Basic and acidic residues" evidence="8">
    <location>
        <begin position="260"/>
        <end position="274"/>
    </location>
</feature>
<dbReference type="EMBL" id="VWRR01000014">
    <property type="protein sequence ID" value="KAF6001540.1"/>
    <property type="molecule type" value="Genomic_DNA"/>
</dbReference>
<feature type="compositionally biased region" description="Low complexity" evidence="8">
    <location>
        <begin position="313"/>
        <end position="326"/>
    </location>
</feature>
<dbReference type="InterPro" id="IPR036236">
    <property type="entry name" value="Znf_C2H2_sf"/>
</dbReference>
<dbReference type="Pfam" id="PF00096">
    <property type="entry name" value="zf-C2H2"/>
    <property type="match status" value="2"/>
</dbReference>
<protein>
    <recommendedName>
        <fullName evidence="9">C2H2-type domain-containing protein</fullName>
    </recommendedName>
</protein>
<evidence type="ECO:0000256" key="2">
    <source>
        <dbReference type="ARBA" id="ARBA00022723"/>
    </source>
</evidence>
<comment type="caution">
    <text evidence="10">The sequence shown here is derived from an EMBL/GenBank/DDBJ whole genome shotgun (WGS) entry which is preliminary data.</text>
</comment>
<dbReference type="InterPro" id="IPR013087">
    <property type="entry name" value="Znf_C2H2_type"/>
</dbReference>
<evidence type="ECO:0000256" key="4">
    <source>
        <dbReference type="ARBA" id="ARBA00022771"/>
    </source>
</evidence>
<dbReference type="InterPro" id="IPR050331">
    <property type="entry name" value="Zinc_finger"/>
</dbReference>
<dbReference type="PANTHER" id="PTHR16515:SF49">
    <property type="entry name" value="GASTRULA ZINC FINGER PROTEIN XLCGF49.1-LIKE-RELATED"/>
    <property type="match status" value="1"/>
</dbReference>
<name>A0A7J7IFM0_9RHOD</name>
<evidence type="ECO:0000256" key="3">
    <source>
        <dbReference type="ARBA" id="ARBA00022737"/>
    </source>
</evidence>
<sequence length="632" mass="68968">MERERGDEATEAHGTGATPSSWEPMAFLLGSSPPAHFDALPSLNLCLSPQGLKSGTEPELGKSECLPAASRASAVAELETAEQCARPSRDESCEDNLSMSSSSTSFATNAHTGTLGGAAEQSEHQVQTGNSSGKRFICQRCSRDFSTMSHLRRHARDVHQNMRKFACNLCGTAFKRRQHLESHHATFHCKGSLSSAPEGDPVLGLVNPMPIRYGTSWECSRSSRAGDDPSGPCRIDLDKSLPPLNPIDDVSRRMAWTSMRPEHAGGTQEKRERGQSCGSTRRSRRTNDSPEVSSVEYLPPVDWLSEPRSTPRASSTGSMAASSALATEDTSRMLPTDADRQDEIPTSIGGDRMSFFTNHSNERMSPSGWAQAWFGHSDIPERARSQSDPIPTPPSSQILTSLSSHETEHVNALTSVPLPKPMSGEESPDPEMMRILDAYTRNVCFAKLFEDNAIPKLDTDPRKDSLRCEVIQENPLDCAPVPDELHELVAHYARRSPIPENTGDIGHASLPSSSAQVDAIQRREPSHRSLYDQSVPQTQAVMAPVPLPTNLYTYIPMVAETDARSWHGQPMTWHERGASISAKRACETTLPSPSTGTGGANTPLETTSVAQSNHEKEKDEPQNRGAFRWGVL</sequence>
<feature type="compositionally biased region" description="Basic and acidic residues" evidence="8">
    <location>
        <begin position="613"/>
        <end position="622"/>
    </location>
</feature>
<feature type="region of interest" description="Disordered" evidence="8">
    <location>
        <begin position="1"/>
        <end position="34"/>
    </location>
</feature>
<organism evidence="10 11">
    <name type="scientific">Cyanidiococcus yangmingshanensis</name>
    <dbReference type="NCBI Taxonomy" id="2690220"/>
    <lineage>
        <taxon>Eukaryota</taxon>
        <taxon>Rhodophyta</taxon>
        <taxon>Bangiophyceae</taxon>
        <taxon>Cyanidiales</taxon>
        <taxon>Cyanidiaceae</taxon>
        <taxon>Cyanidiococcus</taxon>
    </lineage>
</organism>
<keyword evidence="5" id="KW-0862">Zinc</keyword>
<feature type="compositionally biased region" description="Basic and acidic residues" evidence="8">
    <location>
        <begin position="520"/>
        <end position="530"/>
    </location>
</feature>
<dbReference type="SUPFAM" id="SSF57667">
    <property type="entry name" value="beta-beta-alpha zinc fingers"/>
    <property type="match status" value="1"/>
</dbReference>
<feature type="compositionally biased region" description="Polar residues" evidence="8">
    <location>
        <begin position="395"/>
        <end position="404"/>
    </location>
</feature>
<keyword evidence="11" id="KW-1185">Reference proteome</keyword>
<keyword evidence="3" id="KW-0677">Repeat</keyword>
<feature type="region of interest" description="Disordered" evidence="8">
    <location>
        <begin position="586"/>
        <end position="632"/>
    </location>
</feature>
<evidence type="ECO:0000313" key="10">
    <source>
        <dbReference type="EMBL" id="KAF6001540.1"/>
    </source>
</evidence>
<evidence type="ECO:0000256" key="5">
    <source>
        <dbReference type="ARBA" id="ARBA00022833"/>
    </source>
</evidence>
<evidence type="ECO:0000256" key="7">
    <source>
        <dbReference type="PROSITE-ProRule" id="PRU00042"/>
    </source>
</evidence>
<evidence type="ECO:0000256" key="8">
    <source>
        <dbReference type="SAM" id="MobiDB-lite"/>
    </source>
</evidence>
<accession>A0A7J7IFM0</accession>
<dbReference type="PROSITE" id="PS00028">
    <property type="entry name" value="ZINC_FINGER_C2H2_1"/>
    <property type="match status" value="2"/>
</dbReference>
<feature type="domain" description="C2H2-type" evidence="9">
    <location>
        <begin position="136"/>
        <end position="164"/>
    </location>
</feature>
<dbReference type="SMART" id="SM00355">
    <property type="entry name" value="ZnF_C2H2"/>
    <property type="match status" value="2"/>
</dbReference>
<dbReference type="PANTHER" id="PTHR16515">
    <property type="entry name" value="PR DOMAIN ZINC FINGER PROTEIN"/>
    <property type="match status" value="1"/>
</dbReference>
<proteinExistence type="predicted"/>
<keyword evidence="2" id="KW-0479">Metal-binding</keyword>
<keyword evidence="4 7" id="KW-0863">Zinc-finger</keyword>
<reference evidence="10 11" key="1">
    <citation type="journal article" date="2020" name="J. Phycol.">
        <title>Comparative genome analysis reveals Cyanidiococcus gen. nov., a new extremophilic red algal genus sister to Cyanidioschyzon (Cyanidioschyzonaceae, Rhodophyta).</title>
        <authorList>
            <person name="Liu S.-L."/>
            <person name="Chiang Y.-R."/>
            <person name="Yoon H.S."/>
            <person name="Fu H.-Y."/>
        </authorList>
    </citation>
    <scope>NUCLEOTIDE SEQUENCE [LARGE SCALE GENOMIC DNA]</scope>
    <source>
        <strain evidence="10 11">THAL066</strain>
    </source>
</reference>
<dbReference type="Proteomes" id="UP000530660">
    <property type="component" value="Unassembled WGS sequence"/>
</dbReference>